<evidence type="ECO:0000256" key="7">
    <source>
        <dbReference type="SAM" id="MobiDB-lite"/>
    </source>
</evidence>
<name>A0A0C3ESK9_9AGAM</name>
<dbReference type="Proteomes" id="UP000053989">
    <property type="component" value="Unassembled WGS sequence"/>
</dbReference>
<reference evidence="9 10" key="1">
    <citation type="submission" date="2014-04" db="EMBL/GenBank/DDBJ databases">
        <authorList>
            <consortium name="DOE Joint Genome Institute"/>
            <person name="Kuo A."/>
            <person name="Kohler A."/>
            <person name="Nagy L.G."/>
            <person name="Floudas D."/>
            <person name="Copeland A."/>
            <person name="Barry K.W."/>
            <person name="Cichocki N."/>
            <person name="Veneault-Fourrey C."/>
            <person name="LaButti K."/>
            <person name="Lindquist E.A."/>
            <person name="Lipzen A."/>
            <person name="Lundell T."/>
            <person name="Morin E."/>
            <person name="Murat C."/>
            <person name="Sun H."/>
            <person name="Tunlid A."/>
            <person name="Henrissat B."/>
            <person name="Grigoriev I.V."/>
            <person name="Hibbett D.S."/>
            <person name="Martin F."/>
            <person name="Nordberg H.P."/>
            <person name="Cantor M.N."/>
            <person name="Hua S.X."/>
        </authorList>
    </citation>
    <scope>NUCLEOTIDE SEQUENCE [LARGE SCALE GENOMIC DNA]</scope>
    <source>
        <strain evidence="9 10">Foug A</strain>
    </source>
</reference>
<dbReference type="HOGENOM" id="CLU_1180811_0_0_1"/>
<dbReference type="AlphaFoldDB" id="A0A0C3ESK9"/>
<evidence type="ECO:0000256" key="3">
    <source>
        <dbReference type="ARBA" id="ARBA00022448"/>
    </source>
</evidence>
<sequence>MGGPSLPGGAVSHIKQKEGSRKDYPDLDEDESNKDDVVYVKGEPVITTGSDVSRFLVDVQDDGDPALTFHLLFIGTVCACLGATLYQICLFKPLQVSVSVVFLLLFVYSAGSAWLKIPPWHESVERTRFAKLGPVLEFINPGEFRIKEVSHHLRCCLRQQNPCLMVVIALVFVITGESPQTCQTDFSFWFNVHTTPNKAKNSVMLRSHKLRNARTLVKQGDLEEAQTSFSLCFST</sequence>
<dbReference type="InterPro" id="IPR004813">
    <property type="entry name" value="OPT"/>
</dbReference>
<evidence type="ECO:0000256" key="4">
    <source>
        <dbReference type="ARBA" id="ARBA00022692"/>
    </source>
</evidence>
<evidence type="ECO:0000256" key="8">
    <source>
        <dbReference type="SAM" id="Phobius"/>
    </source>
</evidence>
<dbReference type="EMBL" id="KN822004">
    <property type="protein sequence ID" value="KIM70811.1"/>
    <property type="molecule type" value="Genomic_DNA"/>
</dbReference>
<evidence type="ECO:0000313" key="9">
    <source>
        <dbReference type="EMBL" id="KIM70811.1"/>
    </source>
</evidence>
<organism evidence="9 10">
    <name type="scientific">Scleroderma citrinum Foug A</name>
    <dbReference type="NCBI Taxonomy" id="1036808"/>
    <lineage>
        <taxon>Eukaryota</taxon>
        <taxon>Fungi</taxon>
        <taxon>Dikarya</taxon>
        <taxon>Basidiomycota</taxon>
        <taxon>Agaricomycotina</taxon>
        <taxon>Agaricomycetes</taxon>
        <taxon>Agaricomycetidae</taxon>
        <taxon>Boletales</taxon>
        <taxon>Sclerodermatineae</taxon>
        <taxon>Sclerodermataceae</taxon>
        <taxon>Scleroderma</taxon>
    </lineage>
</organism>
<dbReference type="GO" id="GO:0016020">
    <property type="term" value="C:membrane"/>
    <property type="evidence" value="ECO:0007669"/>
    <property type="project" value="UniProtKB-SubCell"/>
</dbReference>
<evidence type="ECO:0000256" key="5">
    <source>
        <dbReference type="ARBA" id="ARBA00022989"/>
    </source>
</evidence>
<accession>A0A0C3ESK9</accession>
<keyword evidence="6 8" id="KW-0472">Membrane</keyword>
<comment type="similarity">
    <text evidence="2">Belongs to the oligopeptide OPT transporter family.</text>
</comment>
<evidence type="ECO:0000256" key="6">
    <source>
        <dbReference type="ARBA" id="ARBA00023136"/>
    </source>
</evidence>
<keyword evidence="10" id="KW-1185">Reference proteome</keyword>
<gene>
    <name evidence="9" type="ORF">SCLCIDRAFT_101231</name>
</gene>
<feature type="compositionally biased region" description="Basic and acidic residues" evidence="7">
    <location>
        <begin position="15"/>
        <end position="25"/>
    </location>
</feature>
<protein>
    <submittedName>
        <fullName evidence="9">Uncharacterized protein</fullName>
    </submittedName>
</protein>
<keyword evidence="5 8" id="KW-1133">Transmembrane helix</keyword>
<feature type="transmembrane region" description="Helical" evidence="8">
    <location>
        <begin position="96"/>
        <end position="115"/>
    </location>
</feature>
<dbReference type="Pfam" id="PF03169">
    <property type="entry name" value="OPT"/>
    <property type="match status" value="1"/>
</dbReference>
<dbReference type="InParanoid" id="A0A0C3ESK9"/>
<keyword evidence="4 8" id="KW-0812">Transmembrane</keyword>
<evidence type="ECO:0000256" key="2">
    <source>
        <dbReference type="ARBA" id="ARBA00008807"/>
    </source>
</evidence>
<reference evidence="10" key="2">
    <citation type="submission" date="2015-01" db="EMBL/GenBank/DDBJ databases">
        <title>Evolutionary Origins and Diversification of the Mycorrhizal Mutualists.</title>
        <authorList>
            <consortium name="DOE Joint Genome Institute"/>
            <consortium name="Mycorrhizal Genomics Consortium"/>
            <person name="Kohler A."/>
            <person name="Kuo A."/>
            <person name="Nagy L.G."/>
            <person name="Floudas D."/>
            <person name="Copeland A."/>
            <person name="Barry K.W."/>
            <person name="Cichocki N."/>
            <person name="Veneault-Fourrey C."/>
            <person name="LaButti K."/>
            <person name="Lindquist E.A."/>
            <person name="Lipzen A."/>
            <person name="Lundell T."/>
            <person name="Morin E."/>
            <person name="Murat C."/>
            <person name="Riley R."/>
            <person name="Ohm R."/>
            <person name="Sun H."/>
            <person name="Tunlid A."/>
            <person name="Henrissat B."/>
            <person name="Grigoriev I.V."/>
            <person name="Hibbett D.S."/>
            <person name="Martin F."/>
        </authorList>
    </citation>
    <scope>NUCLEOTIDE SEQUENCE [LARGE SCALE GENOMIC DNA]</scope>
    <source>
        <strain evidence="10">Foug A</strain>
    </source>
</reference>
<comment type="subcellular location">
    <subcellularLocation>
        <location evidence="1">Membrane</location>
        <topology evidence="1">Multi-pass membrane protein</topology>
    </subcellularLocation>
</comment>
<feature type="transmembrane region" description="Helical" evidence="8">
    <location>
        <begin position="67"/>
        <end position="89"/>
    </location>
</feature>
<dbReference type="OrthoDB" id="9986677at2759"/>
<evidence type="ECO:0000313" key="10">
    <source>
        <dbReference type="Proteomes" id="UP000053989"/>
    </source>
</evidence>
<dbReference type="STRING" id="1036808.A0A0C3ESK9"/>
<keyword evidence="3" id="KW-0813">Transport</keyword>
<evidence type="ECO:0000256" key="1">
    <source>
        <dbReference type="ARBA" id="ARBA00004141"/>
    </source>
</evidence>
<feature type="region of interest" description="Disordered" evidence="7">
    <location>
        <begin position="1"/>
        <end position="32"/>
    </location>
</feature>
<proteinExistence type="inferred from homology"/>
<dbReference type="GO" id="GO:0035673">
    <property type="term" value="F:oligopeptide transmembrane transporter activity"/>
    <property type="evidence" value="ECO:0007669"/>
    <property type="project" value="InterPro"/>
</dbReference>